<dbReference type="OrthoDB" id="9783078at2"/>
<evidence type="ECO:0000313" key="1">
    <source>
        <dbReference type="EMBL" id="KIL45416.1"/>
    </source>
</evidence>
<dbReference type="RefSeq" id="WP_041089755.1">
    <property type="nucleotide sequence ID" value="NZ_JXRP01000018.1"/>
</dbReference>
<evidence type="ECO:0008006" key="3">
    <source>
        <dbReference type="Google" id="ProtNLM"/>
    </source>
</evidence>
<reference evidence="1 2" key="1">
    <citation type="submission" date="2015-01" db="EMBL/GenBank/DDBJ databases">
        <title>Genome sequencing of Jeotgalibacillus soli.</title>
        <authorList>
            <person name="Goh K.M."/>
            <person name="Chan K.-G."/>
            <person name="Yaakop A.S."/>
            <person name="Ee R."/>
            <person name="Gan H.M."/>
            <person name="Chan C.S."/>
        </authorList>
    </citation>
    <scope>NUCLEOTIDE SEQUENCE [LARGE SCALE GENOMIC DNA]</scope>
    <source>
        <strain evidence="1 2">P9</strain>
    </source>
</reference>
<dbReference type="PATRIC" id="fig|889306.3.peg.2972"/>
<dbReference type="EMBL" id="JXRP01000018">
    <property type="protein sequence ID" value="KIL45416.1"/>
    <property type="molecule type" value="Genomic_DNA"/>
</dbReference>
<dbReference type="STRING" id="889306.KP78_29600"/>
<evidence type="ECO:0000313" key="2">
    <source>
        <dbReference type="Proteomes" id="UP000031938"/>
    </source>
</evidence>
<dbReference type="Proteomes" id="UP000031938">
    <property type="component" value="Unassembled WGS sequence"/>
</dbReference>
<keyword evidence="2" id="KW-1185">Reference proteome</keyword>
<dbReference type="AlphaFoldDB" id="A0A0C2VLS5"/>
<dbReference type="PANTHER" id="PTHR38075:SF1">
    <property type="entry name" value="DUF4139 DOMAIN-CONTAINING PROTEIN"/>
    <property type="match status" value="1"/>
</dbReference>
<protein>
    <recommendedName>
        <fullName evidence="3">DUF4139 domain-containing protein</fullName>
    </recommendedName>
</protein>
<organism evidence="1 2">
    <name type="scientific">Jeotgalibacillus soli</name>
    <dbReference type="NCBI Taxonomy" id="889306"/>
    <lineage>
        <taxon>Bacteria</taxon>
        <taxon>Bacillati</taxon>
        <taxon>Bacillota</taxon>
        <taxon>Bacilli</taxon>
        <taxon>Bacillales</taxon>
        <taxon>Caryophanaceae</taxon>
        <taxon>Jeotgalibacillus</taxon>
    </lineage>
</organism>
<gene>
    <name evidence="1" type="ORF">KP78_29600</name>
</gene>
<sequence length="421" mass="48763">MQFISKARDLKALHMIVYEGGFASVNEKRTINLSHTTQWLRIEDLPKLIETSSLIIHDLEVNELTIERNKGLSENYLLRFVQGEKVLFQFKDQPKTQYRLLEHSPDLILEDVDSKEVLINPKGELSLIAIPEKALSSPVVECRVHVNESIKKAFMFTYLTEGLQWQAQYKAILSNGHLTLSGWIEVKNSSGTSFYHVFLQTMAGITSRVRGPEPKPEVMMVVPSQQVTEETVGELHLFTIPFPVDILDRQQKQIQFMQEKNIPYRLFYVVTSHDKHPLTTIEWQHKEKIPLAKGIIKLYYQKENGNLFAGEERMPYTAPASKVQIEFGRAVDISSEHVILRRYIQDDKRFEEHAYTFYNAKDEAVLVIVKQPVFQEDWDLVNHSADIVYKTANELQLSVTLKSKETRKITFTIKMKINNRV</sequence>
<proteinExistence type="predicted"/>
<comment type="caution">
    <text evidence="1">The sequence shown here is derived from an EMBL/GenBank/DDBJ whole genome shotgun (WGS) entry which is preliminary data.</text>
</comment>
<accession>A0A0C2VLS5</accession>
<dbReference type="PANTHER" id="PTHR38075">
    <property type="entry name" value="DUF4139 DOMAIN-CONTAINING PROTEIN"/>
    <property type="match status" value="1"/>
</dbReference>
<name>A0A0C2VLS5_9BACL</name>